<gene>
    <name evidence="2" type="ORF">DY130_04020</name>
</gene>
<dbReference type="AlphaFoldDB" id="A0A9Q8MUB4"/>
<feature type="transmembrane region" description="Helical" evidence="1">
    <location>
        <begin position="73"/>
        <end position="93"/>
    </location>
</feature>
<dbReference type="RefSeq" id="WP_140934470.1">
    <property type="nucleotide sequence ID" value="NZ_QUBF01000003.1"/>
</dbReference>
<keyword evidence="1" id="KW-1133">Transmembrane helix</keyword>
<feature type="transmembrane region" description="Helical" evidence="1">
    <location>
        <begin position="42"/>
        <end position="61"/>
    </location>
</feature>
<keyword evidence="1" id="KW-0472">Membrane</keyword>
<dbReference type="EMBL" id="QUBG01000003">
    <property type="protein sequence ID" value="TPR44214.1"/>
    <property type="molecule type" value="Genomic_DNA"/>
</dbReference>
<keyword evidence="1" id="KW-0812">Transmembrane</keyword>
<protein>
    <submittedName>
        <fullName evidence="2">Uncharacterized protein</fullName>
    </submittedName>
</protein>
<evidence type="ECO:0000256" key="1">
    <source>
        <dbReference type="SAM" id="Phobius"/>
    </source>
</evidence>
<proteinExistence type="predicted"/>
<evidence type="ECO:0000313" key="2">
    <source>
        <dbReference type="EMBL" id="TPR44214.1"/>
    </source>
</evidence>
<evidence type="ECO:0000313" key="3">
    <source>
        <dbReference type="Proteomes" id="UP000784700"/>
    </source>
</evidence>
<comment type="caution">
    <text evidence="2">The sequence shown here is derived from an EMBL/GenBank/DDBJ whole genome shotgun (WGS) entry which is preliminary data.</text>
</comment>
<feature type="transmembrane region" description="Helical" evidence="1">
    <location>
        <begin position="12"/>
        <end position="30"/>
    </location>
</feature>
<name>A0A9Q8MUB4_9LACO</name>
<accession>A0A9Q8MUB4</accession>
<organism evidence="2 3">
    <name type="scientific">Apilactobacillus micheneri</name>
    <dbReference type="NCBI Taxonomy" id="1899430"/>
    <lineage>
        <taxon>Bacteria</taxon>
        <taxon>Bacillati</taxon>
        <taxon>Bacillota</taxon>
        <taxon>Bacilli</taxon>
        <taxon>Lactobacillales</taxon>
        <taxon>Lactobacillaceae</taxon>
        <taxon>Apilactobacillus</taxon>
    </lineage>
</organism>
<dbReference type="Proteomes" id="UP000784700">
    <property type="component" value="Unassembled WGS sequence"/>
</dbReference>
<reference evidence="2" key="1">
    <citation type="submission" date="2018-08" db="EMBL/GenBank/DDBJ databases">
        <title>Comparative genomics of wild bee and flower associated Lactobacillus reveals potential adaptation to the bee host.</title>
        <authorList>
            <person name="Vuong H.Q."/>
            <person name="Mcfrederick Q.S."/>
        </authorList>
    </citation>
    <scope>NUCLEOTIDE SEQUENCE</scope>
    <source>
        <strain evidence="2">HV_63</strain>
    </source>
</reference>
<sequence>MKNYLKKAFSAKELTTTIGVTFSAILLIWFSKNVDEIMKYNIIKITEFIVILIFINIIGLFKVKYLDKLNNKNYYVIFNLFLFIFEVLFAIYII</sequence>
<dbReference type="GeneID" id="58108422"/>